<organism evidence="2 3">
    <name type="scientific">Gulosibacter molinativorax</name>
    <dbReference type="NCBI Taxonomy" id="256821"/>
    <lineage>
        <taxon>Bacteria</taxon>
        <taxon>Bacillati</taxon>
        <taxon>Actinomycetota</taxon>
        <taxon>Actinomycetes</taxon>
        <taxon>Micrococcales</taxon>
        <taxon>Microbacteriaceae</taxon>
        <taxon>Gulosibacter</taxon>
    </lineage>
</organism>
<dbReference type="RefSeq" id="WP_035732269.1">
    <property type="nucleotide sequence ID" value="NZ_CP028426.1"/>
</dbReference>
<feature type="transmembrane region" description="Helical" evidence="1">
    <location>
        <begin position="6"/>
        <end position="31"/>
    </location>
</feature>
<keyword evidence="1" id="KW-0812">Transmembrane</keyword>
<protein>
    <recommendedName>
        <fullName evidence="4">Lysyl-tRNA synthetase</fullName>
    </recommendedName>
</protein>
<comment type="caution">
    <text evidence="2">The sequence shown here is derived from an EMBL/GenBank/DDBJ whole genome shotgun (WGS) entry which is preliminary data.</text>
</comment>
<keyword evidence="1" id="KW-0472">Membrane</keyword>
<evidence type="ECO:0000313" key="3">
    <source>
        <dbReference type="Proteomes" id="UP001170379"/>
    </source>
</evidence>
<evidence type="ECO:0000313" key="2">
    <source>
        <dbReference type="EMBL" id="MDJ1370927.1"/>
    </source>
</evidence>
<reference evidence="2" key="1">
    <citation type="submission" date="2018-03" db="EMBL/GenBank/DDBJ databases">
        <authorList>
            <person name="Nunes O.C."/>
            <person name="Lopes A.R."/>
            <person name="Froufe H."/>
            <person name="Munoz-Merida A."/>
            <person name="Barroso C."/>
            <person name="Egas C."/>
        </authorList>
    </citation>
    <scope>NUCLEOTIDE SEQUENCE</scope>
    <source>
        <strain evidence="2">ON4</strain>
    </source>
</reference>
<evidence type="ECO:0000256" key="1">
    <source>
        <dbReference type="SAM" id="Phobius"/>
    </source>
</evidence>
<name>A0ABT7C6Z1_9MICO</name>
<gene>
    <name evidence="2" type="ORF">C7K25_06040</name>
</gene>
<accession>A0ABT7C6Z1</accession>
<sequence>MTQEWWLNALWSVTPTIIIGILFGLIIYAAINGDRKVRRERANVEGEERARFAAERAADKTRTAEGE</sequence>
<dbReference type="Proteomes" id="UP001170379">
    <property type="component" value="Unassembled WGS sequence"/>
</dbReference>
<reference evidence="2" key="2">
    <citation type="journal article" date="2022" name="Sci. Rep.">
        <title>In silico prediction of the enzymes involved in the degradation of the herbicide molinate by Gulosibacter molinativorax ON4T.</title>
        <authorList>
            <person name="Lopes A.R."/>
            <person name="Bunin E."/>
            <person name="Viana A.T."/>
            <person name="Froufe H."/>
            <person name="Munoz-Merida A."/>
            <person name="Pinho D."/>
            <person name="Figueiredo J."/>
            <person name="Barroso C."/>
            <person name="Vaz-Moreira I."/>
            <person name="Bellanger X."/>
            <person name="Egas C."/>
            <person name="Nunes O.C."/>
        </authorList>
    </citation>
    <scope>NUCLEOTIDE SEQUENCE</scope>
    <source>
        <strain evidence="2">ON4</strain>
    </source>
</reference>
<proteinExistence type="predicted"/>
<keyword evidence="3" id="KW-1185">Reference proteome</keyword>
<evidence type="ECO:0008006" key="4">
    <source>
        <dbReference type="Google" id="ProtNLM"/>
    </source>
</evidence>
<dbReference type="EMBL" id="PXVD01000008">
    <property type="protein sequence ID" value="MDJ1370927.1"/>
    <property type="molecule type" value="Genomic_DNA"/>
</dbReference>
<keyword evidence="1" id="KW-1133">Transmembrane helix</keyword>